<sequence length="232" mass="25791">MANAGSSTFNPNDARYKACCCHTKTFTIVVGILEIFAICFVLVAVLPDVNSRLCEFTSQNSSEEGKTAVHYGVVIVQLRQLMCDLSIVWLIWAIAQIVGINLVFYGIKNIRWKFFVPHLILRVLGTGVLGCLIAILIFSTISEENNTAHIIGLAFVVVLMIFWIYSTVTEFWCAHFVKRSQETGFSISVARPIGPATISLSEREAPASPPARQLPPLRHTYGGRRDPQKYAQ</sequence>
<evidence type="ECO:0000313" key="3">
    <source>
        <dbReference type="EMBL" id="KAK6766838.1"/>
    </source>
</evidence>
<keyword evidence="2" id="KW-1133">Transmembrane helix</keyword>
<evidence type="ECO:0000256" key="2">
    <source>
        <dbReference type="SAM" id="Phobius"/>
    </source>
</evidence>
<name>A0ABR1EW39_NECAM</name>
<feature type="transmembrane region" description="Helical" evidence="2">
    <location>
        <begin position="119"/>
        <end position="141"/>
    </location>
</feature>
<organism evidence="3 4">
    <name type="scientific">Necator americanus</name>
    <name type="common">Human hookworm</name>
    <dbReference type="NCBI Taxonomy" id="51031"/>
    <lineage>
        <taxon>Eukaryota</taxon>
        <taxon>Metazoa</taxon>
        <taxon>Ecdysozoa</taxon>
        <taxon>Nematoda</taxon>
        <taxon>Chromadorea</taxon>
        <taxon>Rhabditida</taxon>
        <taxon>Rhabditina</taxon>
        <taxon>Rhabditomorpha</taxon>
        <taxon>Strongyloidea</taxon>
        <taxon>Ancylostomatidae</taxon>
        <taxon>Bunostominae</taxon>
        <taxon>Necator</taxon>
    </lineage>
</organism>
<evidence type="ECO:0000256" key="1">
    <source>
        <dbReference type="SAM" id="MobiDB-lite"/>
    </source>
</evidence>
<keyword evidence="2" id="KW-0472">Membrane</keyword>
<dbReference type="EMBL" id="JAVFWL010000006">
    <property type="protein sequence ID" value="KAK6766838.1"/>
    <property type="molecule type" value="Genomic_DNA"/>
</dbReference>
<keyword evidence="4" id="KW-1185">Reference proteome</keyword>
<dbReference type="Proteomes" id="UP001303046">
    <property type="component" value="Unassembled WGS sequence"/>
</dbReference>
<feature type="transmembrane region" description="Helical" evidence="2">
    <location>
        <begin position="25"/>
        <end position="46"/>
    </location>
</feature>
<reference evidence="3 4" key="1">
    <citation type="submission" date="2023-08" db="EMBL/GenBank/DDBJ databases">
        <title>A Necator americanus chromosomal reference genome.</title>
        <authorList>
            <person name="Ilik V."/>
            <person name="Petrzelkova K.J."/>
            <person name="Pardy F."/>
            <person name="Fuh T."/>
            <person name="Niatou-Singa F.S."/>
            <person name="Gouil Q."/>
            <person name="Baker L."/>
            <person name="Ritchie M.E."/>
            <person name="Jex A.R."/>
            <person name="Gazzola D."/>
            <person name="Li H."/>
            <person name="Toshio Fujiwara R."/>
            <person name="Zhan B."/>
            <person name="Aroian R.V."/>
            <person name="Pafco B."/>
            <person name="Schwarz E.M."/>
        </authorList>
    </citation>
    <scope>NUCLEOTIDE SEQUENCE [LARGE SCALE GENOMIC DNA]</scope>
    <source>
        <strain evidence="3 4">Aroian</strain>
        <tissue evidence="3">Whole animal</tissue>
    </source>
</reference>
<feature type="transmembrane region" description="Helical" evidence="2">
    <location>
        <begin position="87"/>
        <end position="107"/>
    </location>
</feature>
<feature type="transmembrane region" description="Helical" evidence="2">
    <location>
        <begin position="147"/>
        <end position="165"/>
    </location>
</feature>
<proteinExistence type="predicted"/>
<comment type="caution">
    <text evidence="3">The sequence shown here is derived from an EMBL/GenBank/DDBJ whole genome shotgun (WGS) entry which is preliminary data.</text>
</comment>
<evidence type="ECO:0000313" key="4">
    <source>
        <dbReference type="Proteomes" id="UP001303046"/>
    </source>
</evidence>
<keyword evidence="2" id="KW-0812">Transmembrane</keyword>
<feature type="region of interest" description="Disordered" evidence="1">
    <location>
        <begin position="202"/>
        <end position="232"/>
    </location>
</feature>
<protein>
    <submittedName>
        <fullName evidence="3">Uncharacterized protein</fullName>
    </submittedName>
</protein>
<accession>A0ABR1EW39</accession>
<gene>
    <name evidence="3" type="primary">Necator_chrX.g26403</name>
    <name evidence="3" type="ORF">RB195_026236</name>
</gene>
<feature type="compositionally biased region" description="Basic and acidic residues" evidence="1">
    <location>
        <begin position="223"/>
        <end position="232"/>
    </location>
</feature>